<reference evidence="3" key="2">
    <citation type="journal article" date="2021" name="PeerJ">
        <title>Extensive microbial diversity within the chicken gut microbiome revealed by metagenomics and culture.</title>
        <authorList>
            <person name="Gilroy R."/>
            <person name="Ravi A."/>
            <person name="Getino M."/>
            <person name="Pursley I."/>
            <person name="Horton D.L."/>
            <person name="Alikhan N.F."/>
            <person name="Baker D."/>
            <person name="Gharbi K."/>
            <person name="Hall N."/>
            <person name="Watson M."/>
            <person name="Adriaenssens E.M."/>
            <person name="Foster-Nyarko E."/>
            <person name="Jarju S."/>
            <person name="Secka A."/>
            <person name="Antonio M."/>
            <person name="Oren A."/>
            <person name="Chaudhuri R.R."/>
            <person name="La Ragione R."/>
            <person name="Hildebrand F."/>
            <person name="Pallen M.J."/>
        </authorList>
    </citation>
    <scope>NUCLEOTIDE SEQUENCE</scope>
    <source>
        <strain evidence="3">CHK195-4489</strain>
    </source>
</reference>
<organism evidence="3 4">
    <name type="scientific">Candidatus Egerieisoma faecipullorum</name>
    <dbReference type="NCBI Taxonomy" id="2840963"/>
    <lineage>
        <taxon>Bacteria</taxon>
        <taxon>Bacillati</taxon>
        <taxon>Bacillota</taxon>
        <taxon>Clostridia</taxon>
        <taxon>Eubacteriales</taxon>
        <taxon>Clostridiaceae</taxon>
        <taxon>Clostridiaceae incertae sedis</taxon>
        <taxon>Candidatus Egerieisoma</taxon>
    </lineage>
</organism>
<dbReference type="Pfam" id="PF00437">
    <property type="entry name" value="T2SSE"/>
    <property type="match status" value="1"/>
</dbReference>
<dbReference type="InterPro" id="IPR050921">
    <property type="entry name" value="T4SS_GSP_E_ATPase"/>
</dbReference>
<dbReference type="Proteomes" id="UP000824089">
    <property type="component" value="Unassembled WGS sequence"/>
</dbReference>
<comment type="similarity">
    <text evidence="1">Belongs to the GSP E family.</text>
</comment>
<accession>A0A9D1I657</accession>
<comment type="caution">
    <text evidence="3">The sequence shown here is derived from an EMBL/GenBank/DDBJ whole genome shotgun (WGS) entry which is preliminary data.</text>
</comment>
<evidence type="ECO:0000256" key="1">
    <source>
        <dbReference type="ARBA" id="ARBA00006611"/>
    </source>
</evidence>
<dbReference type="InterPro" id="IPR001482">
    <property type="entry name" value="T2SS/T4SS_dom"/>
</dbReference>
<dbReference type="AlphaFoldDB" id="A0A9D1I657"/>
<dbReference type="PROSITE" id="PS00662">
    <property type="entry name" value="T2SP_E"/>
    <property type="match status" value="1"/>
</dbReference>
<proteinExistence type="inferred from homology"/>
<dbReference type="Gene3D" id="3.40.50.300">
    <property type="entry name" value="P-loop containing nucleotide triphosphate hydrolases"/>
    <property type="match status" value="1"/>
</dbReference>
<evidence type="ECO:0000313" key="3">
    <source>
        <dbReference type="EMBL" id="HIU28963.1"/>
    </source>
</evidence>
<evidence type="ECO:0000313" key="4">
    <source>
        <dbReference type="Proteomes" id="UP000824089"/>
    </source>
</evidence>
<dbReference type="CDD" id="cd01130">
    <property type="entry name" value="VirB11-like_ATPase"/>
    <property type="match status" value="1"/>
</dbReference>
<dbReference type="SUPFAM" id="SSF52540">
    <property type="entry name" value="P-loop containing nucleoside triphosphate hydrolases"/>
    <property type="match status" value="1"/>
</dbReference>
<dbReference type="InterPro" id="IPR003593">
    <property type="entry name" value="AAA+_ATPase"/>
</dbReference>
<sequence length="377" mass="42099">MKSQKGGDFIDGKQLAEIIDRKLEHRMDMSREYSDPELKDLIGACIAELERKIPMISLNRESLLADVFNGRRRMGIIQPYMEDGSVNEIMINGTDGIFIEKNGALLECAERYDSKEELFRSIQSMLSWANRTVNESSPIVDARLSGGARINVVLNPVAINGPIVTIRKFTQREYTMEDFIAGGTISRAAADYLMRAVAERKSILVSGGTSSGKTTLLNLLAAYIPADKRIITIEDSAELRLPHRNVVRLETRNANTEGNGEIKMRALIKTALRMRPDRLIIGEVRDESALDLLTAMCTGHNGSLSTIHANSAEDTVVRLETMALWEGHVHAAAIRRMIASGVDLIVFLERTDRGRFVRELAEVREDETGRIILEKVF</sequence>
<dbReference type="GO" id="GO:0016887">
    <property type="term" value="F:ATP hydrolysis activity"/>
    <property type="evidence" value="ECO:0007669"/>
    <property type="project" value="InterPro"/>
</dbReference>
<dbReference type="Gene3D" id="3.30.450.380">
    <property type="match status" value="1"/>
</dbReference>
<dbReference type="EMBL" id="DVMM01000030">
    <property type="protein sequence ID" value="HIU28963.1"/>
    <property type="molecule type" value="Genomic_DNA"/>
</dbReference>
<gene>
    <name evidence="3" type="ORF">IAD50_01550</name>
</gene>
<dbReference type="SMART" id="SM00382">
    <property type="entry name" value="AAA"/>
    <property type="match status" value="1"/>
</dbReference>
<dbReference type="PANTHER" id="PTHR30486:SF15">
    <property type="entry name" value="TYPE II_IV SECRETION SYSTEM ATPASE"/>
    <property type="match status" value="1"/>
</dbReference>
<reference evidence="3" key="1">
    <citation type="submission" date="2020-10" db="EMBL/GenBank/DDBJ databases">
        <authorList>
            <person name="Gilroy R."/>
        </authorList>
    </citation>
    <scope>NUCLEOTIDE SEQUENCE</scope>
    <source>
        <strain evidence="3">CHK195-4489</strain>
    </source>
</reference>
<protein>
    <submittedName>
        <fullName evidence="3">CpaF family protein</fullName>
    </submittedName>
</protein>
<dbReference type="InterPro" id="IPR027417">
    <property type="entry name" value="P-loop_NTPase"/>
</dbReference>
<feature type="domain" description="Bacterial type II secretion system protein E" evidence="2">
    <location>
        <begin position="272"/>
        <end position="286"/>
    </location>
</feature>
<evidence type="ECO:0000259" key="2">
    <source>
        <dbReference type="PROSITE" id="PS00662"/>
    </source>
</evidence>
<dbReference type="PANTHER" id="PTHR30486">
    <property type="entry name" value="TWITCHING MOTILITY PROTEIN PILT"/>
    <property type="match status" value="1"/>
</dbReference>
<name>A0A9D1I657_9CLOT</name>